<evidence type="ECO:0000259" key="2">
    <source>
        <dbReference type="SMART" id="SM00899"/>
    </source>
</evidence>
<proteinExistence type="predicted"/>
<organism evidence="3">
    <name type="scientific">Paenibacillus sp. SYP-B3998</name>
    <dbReference type="NCBI Taxonomy" id="2678564"/>
    <lineage>
        <taxon>Bacteria</taxon>
        <taxon>Bacillati</taxon>
        <taxon>Bacillota</taxon>
        <taxon>Bacilli</taxon>
        <taxon>Bacillales</taxon>
        <taxon>Paenibacillaceae</taxon>
        <taxon>Paenibacillus</taxon>
    </lineage>
</organism>
<dbReference type="SUPFAM" id="SSF50037">
    <property type="entry name" value="C-terminal domain of transcriptional repressors"/>
    <property type="match status" value="1"/>
</dbReference>
<accession>A0A6G3ZUS5</accession>
<evidence type="ECO:0000256" key="1">
    <source>
        <dbReference type="ARBA" id="ARBA00023004"/>
    </source>
</evidence>
<dbReference type="PANTHER" id="PTHR42954:SF1">
    <property type="entry name" value="FERROUS IRON TRANSPORTER FEOA DOMAIN-CONTAINING PROTEIN"/>
    <property type="match status" value="1"/>
</dbReference>
<comment type="caution">
    <text evidence="3">The sequence shown here is derived from an EMBL/GenBank/DDBJ whole genome shotgun (WGS) entry which is preliminary data.</text>
</comment>
<feature type="domain" description="Ferrous iron transporter FeoA-like" evidence="2">
    <location>
        <begin position="1"/>
        <end position="74"/>
    </location>
</feature>
<dbReference type="InterPro" id="IPR052713">
    <property type="entry name" value="FeoA"/>
</dbReference>
<dbReference type="Pfam" id="PF04023">
    <property type="entry name" value="FeoA"/>
    <property type="match status" value="1"/>
</dbReference>
<dbReference type="EMBL" id="JAAIKC010000001">
    <property type="protein sequence ID" value="NEW05892.1"/>
    <property type="molecule type" value="Genomic_DNA"/>
</dbReference>
<dbReference type="AlphaFoldDB" id="A0A6G3ZUS5"/>
<dbReference type="Gene3D" id="2.30.30.90">
    <property type="match status" value="1"/>
</dbReference>
<reference evidence="3" key="1">
    <citation type="submission" date="2020-02" db="EMBL/GenBank/DDBJ databases">
        <authorList>
            <person name="Shen X.-R."/>
            <person name="Zhang Y.-X."/>
        </authorList>
    </citation>
    <scope>NUCLEOTIDE SEQUENCE</scope>
    <source>
        <strain evidence="3">SYP-B3998</strain>
    </source>
</reference>
<keyword evidence="1" id="KW-0408">Iron</keyword>
<dbReference type="RefSeq" id="WP_163943373.1">
    <property type="nucleotide sequence ID" value="NZ_JAAIKC010000001.1"/>
</dbReference>
<dbReference type="PANTHER" id="PTHR42954">
    <property type="entry name" value="FE(2+) TRANSPORT PROTEIN A"/>
    <property type="match status" value="1"/>
</dbReference>
<dbReference type="SMART" id="SM00899">
    <property type="entry name" value="FeoA"/>
    <property type="match status" value="1"/>
</dbReference>
<sequence length="76" mass="8707">MQLTDMIIDRKMRISNLASVNHLVRRRLCDLGIIEGTIICLKKKLPFEGPCTIEVSGLWIAIRRIEASRIQVEEVC</sequence>
<dbReference type="GO" id="GO:0046914">
    <property type="term" value="F:transition metal ion binding"/>
    <property type="evidence" value="ECO:0007669"/>
    <property type="project" value="InterPro"/>
</dbReference>
<dbReference type="InterPro" id="IPR038157">
    <property type="entry name" value="FeoA_core_dom"/>
</dbReference>
<protein>
    <submittedName>
        <fullName evidence="3">Ferrous iron transport protein A</fullName>
    </submittedName>
</protein>
<evidence type="ECO:0000313" key="3">
    <source>
        <dbReference type="EMBL" id="NEW05892.1"/>
    </source>
</evidence>
<gene>
    <name evidence="3" type="ORF">GK047_07680</name>
</gene>
<dbReference type="InterPro" id="IPR007167">
    <property type="entry name" value="Fe-transptr_FeoA-like"/>
</dbReference>
<dbReference type="InterPro" id="IPR008988">
    <property type="entry name" value="Transcriptional_repressor_C"/>
</dbReference>
<name>A0A6G3ZUS5_9BACL</name>